<dbReference type="PANTHER" id="PTHR21248:SF22">
    <property type="entry name" value="PHOSPHOLIPASE D"/>
    <property type="match status" value="1"/>
</dbReference>
<evidence type="ECO:0000256" key="4">
    <source>
        <dbReference type="ARBA" id="ARBA00022679"/>
    </source>
</evidence>
<dbReference type="CDD" id="cd09110">
    <property type="entry name" value="PLDc_CLS_1"/>
    <property type="match status" value="1"/>
</dbReference>
<dbReference type="PROSITE" id="PS50035">
    <property type="entry name" value="PLD"/>
    <property type="match status" value="2"/>
</dbReference>
<feature type="domain" description="PLD phosphodiesterase" evidence="14">
    <location>
        <begin position="221"/>
        <end position="248"/>
    </location>
</feature>
<dbReference type="OrthoDB" id="9762009at2"/>
<evidence type="ECO:0000256" key="6">
    <source>
        <dbReference type="ARBA" id="ARBA00022737"/>
    </source>
</evidence>
<dbReference type="InterPro" id="IPR025202">
    <property type="entry name" value="PLD-like_dom"/>
</dbReference>
<dbReference type="EC" id="2.7.8.-" evidence="12 13"/>
<gene>
    <name evidence="15" type="primary">cls_2</name>
    <name evidence="15" type="ORF">NCTC13163_01510</name>
</gene>
<feature type="active site" evidence="12">
    <location>
        <position position="413"/>
    </location>
</feature>
<dbReference type="AlphaFoldDB" id="A0A377FTI9"/>
<evidence type="ECO:0000313" key="16">
    <source>
        <dbReference type="Proteomes" id="UP000254060"/>
    </source>
</evidence>
<keyword evidence="7 12" id="KW-1133">Transmembrane helix</keyword>
<feature type="transmembrane region" description="Helical" evidence="12">
    <location>
        <begin position="38"/>
        <end position="58"/>
    </location>
</feature>
<evidence type="ECO:0000256" key="2">
    <source>
        <dbReference type="ARBA" id="ARBA00022475"/>
    </source>
</evidence>
<feature type="active site" evidence="12">
    <location>
        <position position="226"/>
    </location>
</feature>
<evidence type="ECO:0000313" key="15">
    <source>
        <dbReference type="EMBL" id="STO08141.1"/>
    </source>
</evidence>
<feature type="active site" evidence="12">
    <location>
        <position position="408"/>
    </location>
</feature>
<feature type="domain" description="PLD phosphodiesterase" evidence="14">
    <location>
        <begin position="401"/>
        <end position="428"/>
    </location>
</feature>
<dbReference type="Pfam" id="PF13396">
    <property type="entry name" value="PLDc_N"/>
    <property type="match status" value="1"/>
</dbReference>
<evidence type="ECO:0000256" key="3">
    <source>
        <dbReference type="ARBA" id="ARBA00022516"/>
    </source>
</evidence>
<evidence type="ECO:0000256" key="10">
    <source>
        <dbReference type="ARBA" id="ARBA00023209"/>
    </source>
</evidence>
<evidence type="ECO:0000256" key="9">
    <source>
        <dbReference type="ARBA" id="ARBA00023136"/>
    </source>
</evidence>
<keyword evidence="10 12" id="KW-0594">Phospholipid biosynthesis</keyword>
<keyword evidence="11 12" id="KW-1208">Phospholipid metabolism</keyword>
<dbReference type="CDD" id="cd09112">
    <property type="entry name" value="PLDc_CLS_2"/>
    <property type="match status" value="1"/>
</dbReference>
<keyword evidence="5 12" id="KW-0812">Transmembrane</keyword>
<dbReference type="FunFam" id="3.30.870.10:FF:000014">
    <property type="entry name" value="Cardiolipin synthase"/>
    <property type="match status" value="1"/>
</dbReference>
<keyword evidence="6" id="KW-0677">Repeat</keyword>
<dbReference type="InterPro" id="IPR030874">
    <property type="entry name" value="Cardiolipin_synth_Firmi"/>
</dbReference>
<protein>
    <recommendedName>
        <fullName evidence="12 13">Cardiolipin synthase</fullName>
        <shortName evidence="12">CL synthase</shortName>
        <ecNumber evidence="12 13">2.7.8.-</ecNumber>
    </recommendedName>
</protein>
<accession>A0A377FTI9</accession>
<dbReference type="Gene3D" id="3.30.870.10">
    <property type="entry name" value="Endonuclease Chain A"/>
    <property type="match status" value="2"/>
</dbReference>
<dbReference type="SUPFAM" id="SSF56024">
    <property type="entry name" value="Phospholipase D/nuclease"/>
    <property type="match status" value="2"/>
</dbReference>
<feature type="active site" evidence="12">
    <location>
        <position position="233"/>
    </location>
</feature>
<dbReference type="GO" id="GO:0032049">
    <property type="term" value="P:cardiolipin biosynthetic process"/>
    <property type="evidence" value="ECO:0007669"/>
    <property type="project" value="UniProtKB-UniRule"/>
</dbReference>
<dbReference type="PANTHER" id="PTHR21248">
    <property type="entry name" value="CARDIOLIPIN SYNTHASE"/>
    <property type="match status" value="1"/>
</dbReference>
<reference evidence="15 16" key="1">
    <citation type="submission" date="2018-06" db="EMBL/GenBank/DDBJ databases">
        <authorList>
            <consortium name="Pathogen Informatics"/>
            <person name="Doyle S."/>
        </authorList>
    </citation>
    <scope>NUCLEOTIDE SEQUENCE [LARGE SCALE GENOMIC DNA]</scope>
    <source>
        <strain evidence="15 16">NCTC13163</strain>
    </source>
</reference>
<evidence type="ECO:0000256" key="5">
    <source>
        <dbReference type="ARBA" id="ARBA00022692"/>
    </source>
</evidence>
<feature type="transmembrane region" description="Helical" evidence="12">
    <location>
        <begin position="6"/>
        <end position="29"/>
    </location>
</feature>
<comment type="subcellular location">
    <subcellularLocation>
        <location evidence="1 12">Cell membrane</location>
        <topology evidence="1 12">Multi-pass membrane protein</topology>
    </subcellularLocation>
</comment>
<dbReference type="GO" id="GO:0008808">
    <property type="term" value="F:cardiolipin synthase activity"/>
    <property type="evidence" value="ECO:0007669"/>
    <property type="project" value="UniProtKB-UniRule"/>
</dbReference>
<keyword evidence="8 12" id="KW-0443">Lipid metabolism</keyword>
<evidence type="ECO:0000256" key="12">
    <source>
        <dbReference type="HAMAP-Rule" id="MF_01916"/>
    </source>
</evidence>
<keyword evidence="4 12" id="KW-0808">Transferase</keyword>
<evidence type="ECO:0000256" key="13">
    <source>
        <dbReference type="NCBIfam" id="TIGR04265"/>
    </source>
</evidence>
<dbReference type="EMBL" id="UGGP01000001">
    <property type="protein sequence ID" value="STO08141.1"/>
    <property type="molecule type" value="Genomic_DNA"/>
</dbReference>
<dbReference type="InterPro" id="IPR027379">
    <property type="entry name" value="CLS_N"/>
</dbReference>
<evidence type="ECO:0000256" key="8">
    <source>
        <dbReference type="ARBA" id="ARBA00023098"/>
    </source>
</evidence>
<dbReference type="InterPro" id="IPR001736">
    <property type="entry name" value="PLipase_D/transphosphatidylase"/>
</dbReference>
<dbReference type="InterPro" id="IPR022924">
    <property type="entry name" value="Cardiolipin_synthase"/>
</dbReference>
<name>A0A377FTI9_9BACL</name>
<evidence type="ECO:0000259" key="14">
    <source>
        <dbReference type="PROSITE" id="PS50035"/>
    </source>
</evidence>
<feature type="active site" evidence="12">
    <location>
        <position position="406"/>
    </location>
</feature>
<dbReference type="GO" id="GO:0005886">
    <property type="term" value="C:plasma membrane"/>
    <property type="evidence" value="ECO:0007669"/>
    <property type="project" value="UniProtKB-SubCell"/>
</dbReference>
<sequence length="488" mass="56346">MITTEVIISVFGILLLILNMTFAITIIFFERRDIGSTWAWLLVLFFLPLVGFFIYIFFGRLIKSNNFYQVDEERRIEYAHHVQDQLDELDARQDLFTSDPLLSKYRRLARLNLLSTNALVTYHNAIQVIHDGEQKFEALFHDIESATREINIQYYIIQNDSLGQALIAALTERAKQGVRVRLLYDAVGSRGLRRHHFKQLLAYGGEVKSFFPSRLGINFRVNNRNHRKLCVIDGEIGYIGGFNVGNEYLGTNRQFGYWRDVHLRIRGEAVRELLERFLLDWNRSVPTRQKTEKEALVWPQATLDPFATPVQIVTSGPNSTTEHLKNMLVKMITEAKDSIYIQTPYFIPDASFLDACRIALMSGTKIHLMIPNKPDHMFVYWATYANAAELVRYGADVYTYEGGFLHAKTLVIDGEVASIGTTNIDARSFHLNFEISALVYDETVARSVIEAFERDKTCAERLTIERYETRTKWIRFKESVSRLLSPIL</sequence>
<keyword evidence="3 12" id="KW-0444">Lipid biosynthesis</keyword>
<comment type="function">
    <text evidence="12">Catalyzes the reversible phosphatidyl group transfer from one phosphatidylglycerol molecule to another to form cardiolipin (CL) (diphosphatidylglycerol) and glycerol.</text>
</comment>
<feature type="active site" evidence="12">
    <location>
        <position position="228"/>
    </location>
</feature>
<dbReference type="HAMAP" id="MF_01916">
    <property type="entry name" value="Cardiolipin_synth_Cls"/>
    <property type="match status" value="1"/>
</dbReference>
<evidence type="ECO:0000256" key="11">
    <source>
        <dbReference type="ARBA" id="ARBA00023264"/>
    </source>
</evidence>
<comment type="catalytic activity">
    <reaction evidence="12">
        <text>2 a 1,2-diacyl-sn-glycero-3-phospho-(1'-sn-glycerol) = a cardiolipin + glycerol</text>
        <dbReference type="Rhea" id="RHEA:31451"/>
        <dbReference type="ChEBI" id="CHEBI:17754"/>
        <dbReference type="ChEBI" id="CHEBI:62237"/>
        <dbReference type="ChEBI" id="CHEBI:64716"/>
    </reaction>
</comment>
<dbReference type="SMART" id="SM00155">
    <property type="entry name" value="PLDc"/>
    <property type="match status" value="2"/>
</dbReference>
<dbReference type="NCBIfam" id="TIGR04265">
    <property type="entry name" value="bac_cardiolipin"/>
    <property type="match status" value="1"/>
</dbReference>
<dbReference type="STRING" id="1397694.GCA_000702585_02007"/>
<dbReference type="Pfam" id="PF13091">
    <property type="entry name" value="PLDc_2"/>
    <property type="match status" value="2"/>
</dbReference>
<proteinExistence type="inferred from homology"/>
<keyword evidence="2 12" id="KW-1003">Cell membrane</keyword>
<organism evidence="15 16">
    <name type="scientific">Exiguobacterium aurantiacum</name>
    <dbReference type="NCBI Taxonomy" id="33987"/>
    <lineage>
        <taxon>Bacteria</taxon>
        <taxon>Bacillati</taxon>
        <taxon>Bacillota</taxon>
        <taxon>Bacilli</taxon>
        <taxon>Bacillales</taxon>
        <taxon>Bacillales Family XII. Incertae Sedis</taxon>
        <taxon>Exiguobacterium</taxon>
    </lineage>
</organism>
<evidence type="ECO:0000256" key="7">
    <source>
        <dbReference type="ARBA" id="ARBA00022989"/>
    </source>
</evidence>
<dbReference type="Proteomes" id="UP000254060">
    <property type="component" value="Unassembled WGS sequence"/>
</dbReference>
<evidence type="ECO:0000256" key="1">
    <source>
        <dbReference type="ARBA" id="ARBA00004651"/>
    </source>
</evidence>
<comment type="similarity">
    <text evidence="12">Belongs to the phospholipase D family. Cardiolipin synthase subfamily.</text>
</comment>
<keyword evidence="9 12" id="KW-0472">Membrane</keyword>
<dbReference type="RefSeq" id="WP_029335024.1">
    <property type="nucleotide sequence ID" value="NZ_UGGP01000001.1"/>
</dbReference>